<accession>A0ABU0HBG7</accession>
<evidence type="ECO:0000256" key="2">
    <source>
        <dbReference type="ARBA" id="ARBA00007165"/>
    </source>
</evidence>
<dbReference type="PANTHER" id="PTHR23427:SF2">
    <property type="entry name" value="SURFEIT LOCUS PROTEIN 1"/>
    <property type="match status" value="1"/>
</dbReference>
<gene>
    <name evidence="7" type="ORF">QO014_003521</name>
</gene>
<evidence type="ECO:0000256" key="6">
    <source>
        <dbReference type="RuleBase" id="RU363076"/>
    </source>
</evidence>
<evidence type="ECO:0000256" key="1">
    <source>
        <dbReference type="ARBA" id="ARBA00004370"/>
    </source>
</evidence>
<reference evidence="7 8" key="1">
    <citation type="submission" date="2023-07" db="EMBL/GenBank/DDBJ databases">
        <title>Genomic Encyclopedia of Type Strains, Phase IV (KMG-IV): sequencing the most valuable type-strain genomes for metagenomic binning, comparative biology and taxonomic classification.</title>
        <authorList>
            <person name="Goeker M."/>
        </authorList>
    </citation>
    <scope>NUCLEOTIDE SEQUENCE [LARGE SCALE GENOMIC DNA]</scope>
    <source>
        <strain evidence="7 8">B6-8</strain>
    </source>
</reference>
<evidence type="ECO:0000256" key="5">
    <source>
        <dbReference type="ARBA" id="ARBA00023136"/>
    </source>
</evidence>
<dbReference type="EMBL" id="JAUSVO010000005">
    <property type="protein sequence ID" value="MDQ0439120.1"/>
    <property type="molecule type" value="Genomic_DNA"/>
</dbReference>
<comment type="similarity">
    <text evidence="2 6">Belongs to the SURF1 family.</text>
</comment>
<feature type="transmembrane region" description="Helical" evidence="6">
    <location>
        <begin position="206"/>
        <end position="227"/>
    </location>
</feature>
<dbReference type="InterPro" id="IPR002994">
    <property type="entry name" value="Surf1/Shy1"/>
</dbReference>
<name>A0ABU0HBG7_9HYPH</name>
<dbReference type="Proteomes" id="UP001241603">
    <property type="component" value="Unassembled WGS sequence"/>
</dbReference>
<evidence type="ECO:0000256" key="3">
    <source>
        <dbReference type="ARBA" id="ARBA00022692"/>
    </source>
</evidence>
<dbReference type="CDD" id="cd06662">
    <property type="entry name" value="SURF1"/>
    <property type="match status" value="1"/>
</dbReference>
<dbReference type="Pfam" id="PF02104">
    <property type="entry name" value="SURF1"/>
    <property type="match status" value="1"/>
</dbReference>
<dbReference type="RefSeq" id="WP_266350022.1">
    <property type="nucleotide sequence ID" value="NZ_JAPKNG010000005.1"/>
</dbReference>
<dbReference type="PROSITE" id="PS50895">
    <property type="entry name" value="SURF1"/>
    <property type="match status" value="1"/>
</dbReference>
<evidence type="ECO:0000313" key="8">
    <source>
        <dbReference type="Proteomes" id="UP001241603"/>
    </source>
</evidence>
<keyword evidence="4 6" id="KW-1133">Transmembrane helix</keyword>
<protein>
    <recommendedName>
        <fullName evidence="6">SURF1-like protein</fullName>
    </recommendedName>
</protein>
<comment type="caution">
    <text evidence="6">Lacks conserved residue(s) required for the propagation of feature annotation.</text>
</comment>
<keyword evidence="3 6" id="KW-0812">Transmembrane</keyword>
<dbReference type="PANTHER" id="PTHR23427">
    <property type="entry name" value="SURFEIT LOCUS PROTEIN"/>
    <property type="match status" value="1"/>
</dbReference>
<evidence type="ECO:0000256" key="4">
    <source>
        <dbReference type="ARBA" id="ARBA00022989"/>
    </source>
</evidence>
<proteinExistence type="inferred from homology"/>
<sequence>MSLAILGVLAVAAIAGLMALGVWQIERRAWKLDLIARVEQRIEAAPVAAPGPSVWPTINADSDDYRRVRASGHFLNNLETLTQAATSFGSGYWVLTPFRTDDGFTVLVNRGFVLPAERDPTARSGTTPEGETVVTGLLRMSEPKGGFLRSNDPAADRWYSRDVAAIAAARGLPVVAPYFIDADPSSGPDAVPRGGLTVISFPNNHLVYALTWFALALMLAGGLAYVVREELRLRRPRIRHDSRRAS</sequence>
<keyword evidence="8" id="KW-1185">Reference proteome</keyword>
<organism evidence="7 8">
    <name type="scientific">Kaistia dalseonensis</name>
    <dbReference type="NCBI Taxonomy" id="410840"/>
    <lineage>
        <taxon>Bacteria</taxon>
        <taxon>Pseudomonadati</taxon>
        <taxon>Pseudomonadota</taxon>
        <taxon>Alphaproteobacteria</taxon>
        <taxon>Hyphomicrobiales</taxon>
        <taxon>Kaistiaceae</taxon>
        <taxon>Kaistia</taxon>
    </lineage>
</organism>
<dbReference type="InterPro" id="IPR045214">
    <property type="entry name" value="Surf1/Surf4"/>
</dbReference>
<keyword evidence="5 6" id="KW-0472">Membrane</keyword>
<comment type="subcellular location">
    <subcellularLocation>
        <location evidence="6">Cell membrane</location>
        <topology evidence="6">Multi-pass membrane protein</topology>
    </subcellularLocation>
    <subcellularLocation>
        <location evidence="1">Membrane</location>
    </subcellularLocation>
</comment>
<comment type="caution">
    <text evidence="7">The sequence shown here is derived from an EMBL/GenBank/DDBJ whole genome shotgun (WGS) entry which is preliminary data.</text>
</comment>
<keyword evidence="6" id="KW-1003">Cell membrane</keyword>
<evidence type="ECO:0000313" key="7">
    <source>
        <dbReference type="EMBL" id="MDQ0439120.1"/>
    </source>
</evidence>